<proteinExistence type="predicted"/>
<feature type="compositionally biased region" description="Low complexity" evidence="1">
    <location>
        <begin position="143"/>
        <end position="164"/>
    </location>
</feature>
<keyword evidence="3" id="KW-1185">Reference proteome</keyword>
<gene>
    <name evidence="2" type="ORF">BCR44DRAFT_331573</name>
</gene>
<organism evidence="2 3">
    <name type="scientific">Catenaria anguillulae PL171</name>
    <dbReference type="NCBI Taxonomy" id="765915"/>
    <lineage>
        <taxon>Eukaryota</taxon>
        <taxon>Fungi</taxon>
        <taxon>Fungi incertae sedis</taxon>
        <taxon>Blastocladiomycota</taxon>
        <taxon>Blastocladiomycetes</taxon>
        <taxon>Blastocladiales</taxon>
        <taxon>Catenariaceae</taxon>
        <taxon>Catenaria</taxon>
    </lineage>
</organism>
<name>A0A1Y2HKX2_9FUNG</name>
<sequence length="531" mass="56852">MPSSRTFPPAAAVSASEPRHGSDAAKLGLKPPRDPRSRPRPLPQSPHGKPRLGIPDEAAIARHVPSSPLARDVMTFRSSSSGDSHGASKSPLHGVVNKRIRKARNAAPAKADFRRHVFFGDLAQIGAPRPSKRNRPRAKYQGSPPLSSTTPSSASSSFKSKPVPQAGPSGGNADSRPVNKRKVLERPKSQPIFKRALANTLTGMIAKCKTKEDEAAILKSPTPVVPAQNQPPKPPVPQPTPTISTAPILPQAKINVSHPAPQPQLKPRVLPPPPIPTRTTFPKHALVATWVSSQVPFATARADRLTRGMPSANASGTGYLIHSPLPFAPPMDHLPEIESDVWSAGDLLDMKVQAQSIAVCVPSDQENWQPSHAVVHGGIVHESSLRVTPKETIAKETVVPLMVQEVEMDEAATILNEDCAEDAVQQDADDASSESSERTVVQRETQDLCSLPGLISSEKHASPPKTLARQDSAIVFAPLEVAGRQVYHDWATAGPMSRECHESPSPLSWAVVPCSDLSMNGLGDEFLECCT</sequence>
<protein>
    <submittedName>
        <fullName evidence="2">Uncharacterized protein</fullName>
    </submittedName>
</protein>
<reference evidence="2 3" key="1">
    <citation type="submission" date="2016-07" db="EMBL/GenBank/DDBJ databases">
        <title>Pervasive Adenine N6-methylation of Active Genes in Fungi.</title>
        <authorList>
            <consortium name="DOE Joint Genome Institute"/>
            <person name="Mondo S.J."/>
            <person name="Dannebaum R.O."/>
            <person name="Kuo R.C."/>
            <person name="Labutti K."/>
            <person name="Haridas S."/>
            <person name="Kuo A."/>
            <person name="Salamov A."/>
            <person name="Ahrendt S.R."/>
            <person name="Lipzen A."/>
            <person name="Sullivan W."/>
            <person name="Andreopoulos W.B."/>
            <person name="Clum A."/>
            <person name="Lindquist E."/>
            <person name="Daum C."/>
            <person name="Ramamoorthy G.K."/>
            <person name="Gryganskyi A."/>
            <person name="Culley D."/>
            <person name="Magnuson J.K."/>
            <person name="James T.Y."/>
            <person name="O'Malley M.A."/>
            <person name="Stajich J.E."/>
            <person name="Spatafora J.W."/>
            <person name="Visel A."/>
            <person name="Grigoriev I.V."/>
        </authorList>
    </citation>
    <scope>NUCLEOTIDE SEQUENCE [LARGE SCALE GENOMIC DNA]</scope>
    <source>
        <strain evidence="2 3">PL171</strain>
    </source>
</reference>
<feature type="region of interest" description="Disordered" evidence="1">
    <location>
        <begin position="1"/>
        <end position="191"/>
    </location>
</feature>
<accession>A0A1Y2HKX2</accession>
<evidence type="ECO:0000313" key="2">
    <source>
        <dbReference type="EMBL" id="ORZ35248.1"/>
    </source>
</evidence>
<feature type="compositionally biased region" description="Low complexity" evidence="1">
    <location>
        <begin position="78"/>
        <end position="90"/>
    </location>
</feature>
<evidence type="ECO:0000313" key="3">
    <source>
        <dbReference type="Proteomes" id="UP000193411"/>
    </source>
</evidence>
<dbReference type="Proteomes" id="UP000193411">
    <property type="component" value="Unassembled WGS sequence"/>
</dbReference>
<dbReference type="AlphaFoldDB" id="A0A1Y2HKX2"/>
<dbReference type="EMBL" id="MCFL01000023">
    <property type="protein sequence ID" value="ORZ35248.1"/>
    <property type="molecule type" value="Genomic_DNA"/>
</dbReference>
<comment type="caution">
    <text evidence="2">The sequence shown here is derived from an EMBL/GenBank/DDBJ whole genome shotgun (WGS) entry which is preliminary data.</text>
</comment>
<evidence type="ECO:0000256" key="1">
    <source>
        <dbReference type="SAM" id="MobiDB-lite"/>
    </source>
</evidence>